<evidence type="ECO:0000256" key="2">
    <source>
        <dbReference type="SAM" id="SignalP"/>
    </source>
</evidence>
<name>D8Q131_SCHCM</name>
<dbReference type="Proteomes" id="UP000007431">
    <property type="component" value="Unassembled WGS sequence"/>
</dbReference>
<reference evidence="3 4" key="1">
    <citation type="journal article" date="2010" name="Nat. Biotechnol.">
        <title>Genome sequence of the model mushroom Schizophyllum commune.</title>
        <authorList>
            <person name="Ohm R.A."/>
            <person name="de Jong J.F."/>
            <person name="Lugones L.G."/>
            <person name="Aerts A."/>
            <person name="Kothe E."/>
            <person name="Stajich J.E."/>
            <person name="de Vries R.P."/>
            <person name="Record E."/>
            <person name="Levasseur A."/>
            <person name="Baker S.E."/>
            <person name="Bartholomew K.A."/>
            <person name="Coutinho P.M."/>
            <person name="Erdmann S."/>
            <person name="Fowler T.J."/>
            <person name="Gathman A.C."/>
            <person name="Lombard V."/>
            <person name="Henrissat B."/>
            <person name="Knabe N."/>
            <person name="Kuees U."/>
            <person name="Lilly W.W."/>
            <person name="Lindquist E."/>
            <person name="Lucas S."/>
            <person name="Magnuson J.K."/>
            <person name="Piumi F."/>
            <person name="Raudaskoski M."/>
            <person name="Salamov A."/>
            <person name="Schmutz J."/>
            <person name="Schwarze F.W.M.R."/>
            <person name="vanKuyk P.A."/>
            <person name="Horton J.S."/>
            <person name="Grigoriev I.V."/>
            <person name="Woesten H.A.B."/>
        </authorList>
    </citation>
    <scope>NUCLEOTIDE SEQUENCE [LARGE SCALE GENOMIC DNA]</scope>
    <source>
        <strain evidence="4">H4-8 / FGSC 9210</strain>
    </source>
</reference>
<dbReference type="HOGENOM" id="CLU_1180799_0_0_1"/>
<dbReference type="VEuPathDB" id="FungiDB:SCHCODRAFT_02494509"/>
<feature type="chain" id="PRO_5003120447" evidence="2">
    <location>
        <begin position="17"/>
        <end position="235"/>
    </location>
</feature>
<dbReference type="InParanoid" id="D8Q131"/>
<feature type="region of interest" description="Disordered" evidence="1">
    <location>
        <begin position="50"/>
        <end position="71"/>
    </location>
</feature>
<organism evidence="4">
    <name type="scientific">Schizophyllum commune (strain H4-8 / FGSC 9210)</name>
    <name type="common">Split gill fungus</name>
    <dbReference type="NCBI Taxonomy" id="578458"/>
    <lineage>
        <taxon>Eukaryota</taxon>
        <taxon>Fungi</taxon>
        <taxon>Dikarya</taxon>
        <taxon>Basidiomycota</taxon>
        <taxon>Agaricomycotina</taxon>
        <taxon>Agaricomycetes</taxon>
        <taxon>Agaricomycetidae</taxon>
        <taxon>Agaricales</taxon>
        <taxon>Schizophyllaceae</taxon>
        <taxon>Schizophyllum</taxon>
    </lineage>
</organism>
<dbReference type="RefSeq" id="XP_003032771.1">
    <property type="nucleotide sequence ID" value="XM_003032725.1"/>
</dbReference>
<keyword evidence="4" id="KW-1185">Reference proteome</keyword>
<protein>
    <submittedName>
        <fullName evidence="3">Uncharacterized protein</fullName>
    </submittedName>
</protein>
<sequence length="235" mass="24358">MKFFGLFLAYALPALGALLTHRDVSRNLALRKFALPLNTLAAASANHSTNGTAKVESGSNGTQITLPGNDTAATNGTARGIMLIPSTRFLGSSSHNDGHDIFANGTIPVFLSGTTPANGTNGTFLLVPSTTFLDVAHVTNRTGIPANSTVPVYLNGTAHANGTEITFPGSGSTTYNGTVMFVPASSFFGASHRTNGTKIPVNGTVPIFFNGTTPANGTHATPKAAITRAKFFQLY</sequence>
<feature type="signal peptide" evidence="2">
    <location>
        <begin position="1"/>
        <end position="16"/>
    </location>
</feature>
<evidence type="ECO:0000256" key="1">
    <source>
        <dbReference type="SAM" id="MobiDB-lite"/>
    </source>
</evidence>
<dbReference type="GeneID" id="9595795"/>
<accession>D8Q131</accession>
<proteinExistence type="predicted"/>
<keyword evidence="2" id="KW-0732">Signal</keyword>
<evidence type="ECO:0000313" key="4">
    <source>
        <dbReference type="Proteomes" id="UP000007431"/>
    </source>
</evidence>
<evidence type="ECO:0000313" key="3">
    <source>
        <dbReference type="EMBL" id="EFI97868.1"/>
    </source>
</evidence>
<gene>
    <name evidence="3" type="ORF">SCHCODRAFT_234230</name>
</gene>
<dbReference type="OrthoDB" id="10295792at2759"/>
<dbReference type="AlphaFoldDB" id="D8Q131"/>
<dbReference type="EMBL" id="GL377305">
    <property type="protein sequence ID" value="EFI97868.1"/>
    <property type="molecule type" value="Genomic_DNA"/>
</dbReference>
<dbReference type="KEGG" id="scm:SCHCO_02494509"/>